<name>A0A7J5Y4X7_DISMA</name>
<dbReference type="InterPro" id="IPR011992">
    <property type="entry name" value="EF-hand-dom_pair"/>
</dbReference>
<dbReference type="PANTHER" id="PTHR46735:SF3">
    <property type="entry name" value="CALPAIN SMALL SUBUNIT 1-RELATED"/>
    <property type="match status" value="1"/>
</dbReference>
<dbReference type="PANTHER" id="PTHR46735">
    <property type="entry name" value="CALPAIN, SMALL SUBUNIT 1 A-RELATED"/>
    <property type="match status" value="1"/>
</dbReference>
<keyword evidence="5" id="KW-0677">Repeat</keyword>
<keyword evidence="3" id="KW-0963">Cytoplasm</keyword>
<accession>A0A7J5Y4X7</accession>
<comment type="caution">
    <text evidence="9">The sequence shown here is derived from an EMBL/GenBank/DDBJ whole genome shotgun (WGS) entry which is preliminary data.</text>
</comment>
<evidence type="ECO:0000313" key="10">
    <source>
        <dbReference type="Proteomes" id="UP000518266"/>
    </source>
</evidence>
<evidence type="ECO:0000256" key="1">
    <source>
        <dbReference type="ARBA" id="ARBA00004308"/>
    </source>
</evidence>
<dbReference type="SUPFAM" id="SSF47473">
    <property type="entry name" value="EF-hand"/>
    <property type="match status" value="1"/>
</dbReference>
<proteinExistence type="predicted"/>
<dbReference type="OrthoDB" id="8920785at2759"/>
<organism evidence="9 10">
    <name type="scientific">Dissostichus mawsoni</name>
    <name type="common">Antarctic cod</name>
    <dbReference type="NCBI Taxonomy" id="36200"/>
    <lineage>
        <taxon>Eukaryota</taxon>
        <taxon>Metazoa</taxon>
        <taxon>Chordata</taxon>
        <taxon>Craniata</taxon>
        <taxon>Vertebrata</taxon>
        <taxon>Euteleostomi</taxon>
        <taxon>Actinopterygii</taxon>
        <taxon>Neopterygii</taxon>
        <taxon>Teleostei</taxon>
        <taxon>Neoteleostei</taxon>
        <taxon>Acanthomorphata</taxon>
        <taxon>Eupercaria</taxon>
        <taxon>Perciformes</taxon>
        <taxon>Notothenioidei</taxon>
        <taxon>Nototheniidae</taxon>
        <taxon>Dissostichus</taxon>
    </lineage>
</organism>
<dbReference type="Gene3D" id="1.10.238.10">
    <property type="entry name" value="EF-hand"/>
    <property type="match status" value="1"/>
</dbReference>
<evidence type="ECO:0000256" key="4">
    <source>
        <dbReference type="ARBA" id="ARBA00022723"/>
    </source>
</evidence>
<feature type="domain" description="Calpain-3/13-like C-terminal EF-hand" evidence="8">
    <location>
        <begin position="155"/>
        <end position="201"/>
    </location>
</feature>
<sequence length="214" mass="25072">MLLTFVAYETQLYNLNIIALVHLELKALNVLQDKGTENEENDENKTNFFRQYSDKYEEVDAEQLQRLLNENILKDINHWQTEWRGIYSPLEEGRQVQGKNNQEKVHENQIELDSFHIESSYVLTVFYKTHCLLFYQDIFFRTDVSKTGTLLLGELRNAVMASGKRVSDDMLNLLALRYGASSGHITLESFISMVLRFDCMSSKYRWVTDDAKQH</sequence>
<evidence type="ECO:0000256" key="7">
    <source>
        <dbReference type="ARBA" id="ARBA00023136"/>
    </source>
</evidence>
<gene>
    <name evidence="9" type="ORF">F7725_007625</name>
</gene>
<dbReference type="Proteomes" id="UP000518266">
    <property type="component" value="Unassembled WGS sequence"/>
</dbReference>
<evidence type="ECO:0000256" key="3">
    <source>
        <dbReference type="ARBA" id="ARBA00022490"/>
    </source>
</evidence>
<keyword evidence="4" id="KW-0479">Metal-binding</keyword>
<evidence type="ECO:0000313" key="9">
    <source>
        <dbReference type="EMBL" id="KAF3844462.1"/>
    </source>
</evidence>
<evidence type="ECO:0000259" key="8">
    <source>
        <dbReference type="Pfam" id="PF21875"/>
    </source>
</evidence>
<dbReference type="AlphaFoldDB" id="A0A7J5Y4X7"/>
<keyword evidence="10" id="KW-1185">Reference proteome</keyword>
<reference evidence="9 10" key="1">
    <citation type="submission" date="2020-03" db="EMBL/GenBank/DDBJ databases">
        <title>Dissostichus mawsoni Genome sequencing and assembly.</title>
        <authorList>
            <person name="Park H."/>
        </authorList>
    </citation>
    <scope>NUCLEOTIDE SEQUENCE [LARGE SCALE GENOMIC DNA]</scope>
    <source>
        <strain evidence="9">DM0001</strain>
        <tissue evidence="9">Muscle</tissue>
    </source>
</reference>
<evidence type="ECO:0000256" key="6">
    <source>
        <dbReference type="ARBA" id="ARBA00022837"/>
    </source>
</evidence>
<dbReference type="GO" id="GO:0046872">
    <property type="term" value="F:metal ion binding"/>
    <property type="evidence" value="ECO:0007669"/>
    <property type="project" value="UniProtKB-KW"/>
</dbReference>
<dbReference type="GO" id="GO:0012505">
    <property type="term" value="C:endomembrane system"/>
    <property type="evidence" value="ECO:0007669"/>
    <property type="project" value="UniProtKB-SubCell"/>
</dbReference>
<dbReference type="InterPro" id="IPR054069">
    <property type="entry name" value="CAPN3/13-like_C_EFh"/>
</dbReference>
<keyword evidence="6" id="KW-0106">Calcium</keyword>
<keyword evidence="7" id="KW-0472">Membrane</keyword>
<dbReference type="Pfam" id="PF21875">
    <property type="entry name" value="CAPN13-like_C_EFh"/>
    <property type="match status" value="1"/>
</dbReference>
<evidence type="ECO:0000256" key="2">
    <source>
        <dbReference type="ARBA" id="ARBA00004496"/>
    </source>
</evidence>
<comment type="subcellular location">
    <subcellularLocation>
        <location evidence="2">Cytoplasm</location>
    </subcellularLocation>
    <subcellularLocation>
        <location evidence="1">Endomembrane system</location>
    </subcellularLocation>
</comment>
<dbReference type="GO" id="GO:0005737">
    <property type="term" value="C:cytoplasm"/>
    <property type="evidence" value="ECO:0007669"/>
    <property type="project" value="UniProtKB-SubCell"/>
</dbReference>
<evidence type="ECO:0000256" key="5">
    <source>
        <dbReference type="ARBA" id="ARBA00022737"/>
    </source>
</evidence>
<dbReference type="EMBL" id="JAAKFY010000015">
    <property type="protein sequence ID" value="KAF3844462.1"/>
    <property type="molecule type" value="Genomic_DNA"/>
</dbReference>
<protein>
    <recommendedName>
        <fullName evidence="8">Calpain-3/13-like C-terminal EF-hand domain-containing protein</fullName>
    </recommendedName>
</protein>